<evidence type="ECO:0000259" key="8">
    <source>
        <dbReference type="SMART" id="SM00198"/>
    </source>
</evidence>
<dbReference type="InterPro" id="IPR014044">
    <property type="entry name" value="CAP_dom"/>
</dbReference>
<dbReference type="OrthoDB" id="337038at2759"/>
<dbReference type="GO" id="GO:0098542">
    <property type="term" value="P:defense response to other organism"/>
    <property type="evidence" value="ECO:0007669"/>
    <property type="project" value="UniProtKB-ARBA"/>
</dbReference>
<comment type="function">
    <text evidence="1">Probably involved in the defense reaction of plants against pathogens.</text>
</comment>
<dbReference type="PRINTS" id="PR00837">
    <property type="entry name" value="V5TPXLIKE"/>
</dbReference>
<proteinExistence type="inferred from homology"/>
<feature type="chain" id="PRO_5039886040" description="SCP domain-containing protein" evidence="7">
    <location>
        <begin position="24"/>
        <end position="331"/>
    </location>
</feature>
<evidence type="ECO:0000256" key="2">
    <source>
        <dbReference type="ARBA" id="ARBA00009923"/>
    </source>
</evidence>
<evidence type="ECO:0000256" key="6">
    <source>
        <dbReference type="ARBA" id="ARBA00023265"/>
    </source>
</evidence>
<dbReference type="SUPFAM" id="SSF55797">
    <property type="entry name" value="PR-1-like"/>
    <property type="match status" value="3"/>
</dbReference>
<evidence type="ECO:0000313" key="10">
    <source>
        <dbReference type="Proteomes" id="UP000824120"/>
    </source>
</evidence>
<dbReference type="GO" id="GO:0005576">
    <property type="term" value="C:extracellular region"/>
    <property type="evidence" value="ECO:0007669"/>
    <property type="project" value="InterPro"/>
</dbReference>
<feature type="signal peptide" evidence="7">
    <location>
        <begin position="1"/>
        <end position="23"/>
    </location>
</feature>
<feature type="domain" description="SCP" evidence="8">
    <location>
        <begin position="25"/>
        <end position="156"/>
    </location>
</feature>
<dbReference type="CDD" id="cd05381">
    <property type="entry name" value="CAP_PR-1"/>
    <property type="match status" value="1"/>
</dbReference>
<accession>A0A9J6AKZ6</accession>
<protein>
    <recommendedName>
        <fullName evidence="8">SCP domain-containing protein</fullName>
    </recommendedName>
</protein>
<evidence type="ECO:0000256" key="1">
    <source>
        <dbReference type="ARBA" id="ARBA00003143"/>
    </source>
</evidence>
<evidence type="ECO:0000256" key="7">
    <source>
        <dbReference type="SAM" id="SignalP"/>
    </source>
</evidence>
<comment type="caution">
    <text evidence="9">The sequence shown here is derived from an EMBL/GenBank/DDBJ whole genome shotgun (WGS) entry which is preliminary data.</text>
</comment>
<reference evidence="9 10" key="1">
    <citation type="submission" date="2020-09" db="EMBL/GenBank/DDBJ databases">
        <title>De no assembly of potato wild relative species, Solanum commersonii.</title>
        <authorList>
            <person name="Cho K."/>
        </authorList>
    </citation>
    <scope>NUCLEOTIDE SEQUENCE [LARGE SCALE GENOMIC DNA]</scope>
    <source>
        <strain evidence="9">LZ3.2</strain>
        <tissue evidence="9">Leaf</tissue>
    </source>
</reference>
<dbReference type="AlphaFoldDB" id="A0A9J6AKZ6"/>
<keyword evidence="6" id="KW-0568">Pathogenesis-related protein</keyword>
<evidence type="ECO:0000313" key="9">
    <source>
        <dbReference type="EMBL" id="KAG5625310.1"/>
    </source>
</evidence>
<dbReference type="Pfam" id="PF00188">
    <property type="entry name" value="CAP"/>
    <property type="match status" value="2"/>
</dbReference>
<comment type="similarity">
    <text evidence="2">Belongs to the CRISP family.</text>
</comment>
<sequence>MGYSNIALIICFLIFAIFHTSQAQNSPQDYLNPHNAARRQVGVGPMTWDNRLAAFAQNYANQRAGDCRMQHSGGPYGENLAAAFPQLNAAGAVKMWVDEKQWYNYNSNTCQAGKVCGHYTQVVWRNSVRLGCARVRCNNGWYFITCNYDPPGFYYNSNTCAPGKVCGYYTQVVWRKSVRLGCARVRCLIGWVFIACNYDPPSNDIGQRPYGDFEEQQYAFDSKLELPTDVLQQSGGRYGENLASAFPQLNAGGAVKTWVDEKLWYNYILNICVPGKVCRHYTQVVWRNSVRLGCARVRCNNGWYFIACNYDPPGNWRGQRPYGDLEEQPAN</sequence>
<dbReference type="SMART" id="SM00198">
    <property type="entry name" value="SCP"/>
    <property type="match status" value="2"/>
</dbReference>
<dbReference type="InterPro" id="IPR002413">
    <property type="entry name" value="V5_allergen-like"/>
</dbReference>
<dbReference type="InterPro" id="IPR001283">
    <property type="entry name" value="CRISP-related"/>
</dbReference>
<dbReference type="PROSITE" id="PS01010">
    <property type="entry name" value="CRISP_2"/>
    <property type="match status" value="1"/>
</dbReference>
<feature type="domain" description="SCP" evidence="8">
    <location>
        <begin position="214"/>
        <end position="318"/>
    </location>
</feature>
<gene>
    <name evidence="9" type="ORF">H5410_010528</name>
</gene>
<organism evidence="9 10">
    <name type="scientific">Solanum commersonii</name>
    <name type="common">Commerson's wild potato</name>
    <name type="synonym">Commerson's nightshade</name>
    <dbReference type="NCBI Taxonomy" id="4109"/>
    <lineage>
        <taxon>Eukaryota</taxon>
        <taxon>Viridiplantae</taxon>
        <taxon>Streptophyta</taxon>
        <taxon>Embryophyta</taxon>
        <taxon>Tracheophyta</taxon>
        <taxon>Spermatophyta</taxon>
        <taxon>Magnoliopsida</taxon>
        <taxon>eudicotyledons</taxon>
        <taxon>Gunneridae</taxon>
        <taxon>Pentapetalae</taxon>
        <taxon>asterids</taxon>
        <taxon>lamiids</taxon>
        <taxon>Solanales</taxon>
        <taxon>Solanaceae</taxon>
        <taxon>Solanoideae</taxon>
        <taxon>Solaneae</taxon>
        <taxon>Solanum</taxon>
    </lineage>
</organism>
<dbReference type="InterPro" id="IPR018244">
    <property type="entry name" value="Allrgn_V5/Tpx1_CS"/>
</dbReference>
<dbReference type="PRINTS" id="PR00838">
    <property type="entry name" value="V5ALLERGEN"/>
</dbReference>
<evidence type="ECO:0000256" key="4">
    <source>
        <dbReference type="ARBA" id="ARBA00022821"/>
    </source>
</evidence>
<keyword evidence="10" id="KW-1185">Reference proteome</keyword>
<dbReference type="PROSITE" id="PS01009">
    <property type="entry name" value="CRISP_1"/>
    <property type="match status" value="2"/>
</dbReference>
<dbReference type="PANTHER" id="PTHR10334">
    <property type="entry name" value="CYSTEINE-RICH SECRETORY PROTEIN-RELATED"/>
    <property type="match status" value="1"/>
</dbReference>
<name>A0A9J6AKZ6_SOLCO</name>
<evidence type="ECO:0000256" key="5">
    <source>
        <dbReference type="ARBA" id="ARBA00023157"/>
    </source>
</evidence>
<dbReference type="Proteomes" id="UP000824120">
    <property type="component" value="Chromosome 2"/>
</dbReference>
<evidence type="ECO:0000256" key="3">
    <source>
        <dbReference type="ARBA" id="ARBA00022729"/>
    </source>
</evidence>
<dbReference type="EMBL" id="JACXVP010000002">
    <property type="protein sequence ID" value="KAG5625310.1"/>
    <property type="molecule type" value="Genomic_DNA"/>
</dbReference>
<dbReference type="FunFam" id="3.40.33.10:FF:000006">
    <property type="entry name" value="Putative pathogenesis-related protein 1"/>
    <property type="match status" value="1"/>
</dbReference>
<keyword evidence="4" id="KW-0611">Plant defense</keyword>
<keyword evidence="3 7" id="KW-0732">Signal</keyword>
<dbReference type="InterPro" id="IPR035940">
    <property type="entry name" value="CAP_sf"/>
</dbReference>
<dbReference type="Gene3D" id="3.40.33.10">
    <property type="entry name" value="CAP"/>
    <property type="match status" value="3"/>
</dbReference>
<keyword evidence="5" id="KW-1015">Disulfide bond</keyword>